<protein>
    <recommendedName>
        <fullName evidence="4">Secreted protein</fullName>
    </recommendedName>
</protein>
<dbReference type="EMBL" id="ML976659">
    <property type="protein sequence ID" value="KAF1979010.1"/>
    <property type="molecule type" value="Genomic_DNA"/>
</dbReference>
<evidence type="ECO:0000313" key="3">
    <source>
        <dbReference type="Proteomes" id="UP000800036"/>
    </source>
</evidence>
<dbReference type="Proteomes" id="UP000800036">
    <property type="component" value="Unassembled WGS sequence"/>
</dbReference>
<evidence type="ECO:0008006" key="4">
    <source>
        <dbReference type="Google" id="ProtNLM"/>
    </source>
</evidence>
<evidence type="ECO:0000256" key="1">
    <source>
        <dbReference type="SAM" id="SignalP"/>
    </source>
</evidence>
<feature type="chain" id="PRO_5025507123" description="Secreted protein" evidence="1">
    <location>
        <begin position="33"/>
        <end position="107"/>
    </location>
</feature>
<accession>A0A6A5VR05</accession>
<proteinExistence type="predicted"/>
<keyword evidence="3" id="KW-1185">Reference proteome</keyword>
<name>A0A6A5VR05_9PLEO</name>
<reference evidence="2" key="1">
    <citation type="journal article" date="2020" name="Stud. Mycol.">
        <title>101 Dothideomycetes genomes: a test case for predicting lifestyles and emergence of pathogens.</title>
        <authorList>
            <person name="Haridas S."/>
            <person name="Albert R."/>
            <person name="Binder M."/>
            <person name="Bloem J."/>
            <person name="Labutti K."/>
            <person name="Salamov A."/>
            <person name="Andreopoulos B."/>
            <person name="Baker S."/>
            <person name="Barry K."/>
            <person name="Bills G."/>
            <person name="Bluhm B."/>
            <person name="Cannon C."/>
            <person name="Castanera R."/>
            <person name="Culley D."/>
            <person name="Daum C."/>
            <person name="Ezra D."/>
            <person name="Gonzalez J."/>
            <person name="Henrissat B."/>
            <person name="Kuo A."/>
            <person name="Liang C."/>
            <person name="Lipzen A."/>
            <person name="Lutzoni F."/>
            <person name="Magnuson J."/>
            <person name="Mondo S."/>
            <person name="Nolan M."/>
            <person name="Ohm R."/>
            <person name="Pangilinan J."/>
            <person name="Park H.-J."/>
            <person name="Ramirez L."/>
            <person name="Alfaro M."/>
            <person name="Sun H."/>
            <person name="Tritt A."/>
            <person name="Yoshinaga Y."/>
            <person name="Zwiers L.-H."/>
            <person name="Turgeon B."/>
            <person name="Goodwin S."/>
            <person name="Spatafora J."/>
            <person name="Crous P."/>
            <person name="Grigoriev I."/>
        </authorList>
    </citation>
    <scope>NUCLEOTIDE SEQUENCE</scope>
    <source>
        <strain evidence="2">CBS 107.79</strain>
    </source>
</reference>
<gene>
    <name evidence="2" type="ORF">BU23DRAFT_192985</name>
</gene>
<evidence type="ECO:0000313" key="2">
    <source>
        <dbReference type="EMBL" id="KAF1979010.1"/>
    </source>
</evidence>
<organism evidence="2 3">
    <name type="scientific">Bimuria novae-zelandiae CBS 107.79</name>
    <dbReference type="NCBI Taxonomy" id="1447943"/>
    <lineage>
        <taxon>Eukaryota</taxon>
        <taxon>Fungi</taxon>
        <taxon>Dikarya</taxon>
        <taxon>Ascomycota</taxon>
        <taxon>Pezizomycotina</taxon>
        <taxon>Dothideomycetes</taxon>
        <taxon>Pleosporomycetidae</taxon>
        <taxon>Pleosporales</taxon>
        <taxon>Massarineae</taxon>
        <taxon>Didymosphaeriaceae</taxon>
        <taxon>Bimuria</taxon>
    </lineage>
</organism>
<sequence>MSLMVITTGFLALSKILLGSLLSRFAFQVAHGIYSARRPNKRRCDGYKETRIMCATWWWSGAASSSSTSYLNSIVDTSCKQTRVAVIQKVATTAEQQNRQQYTFYLD</sequence>
<dbReference type="AlphaFoldDB" id="A0A6A5VR05"/>
<feature type="signal peptide" evidence="1">
    <location>
        <begin position="1"/>
        <end position="32"/>
    </location>
</feature>
<keyword evidence="1" id="KW-0732">Signal</keyword>